<feature type="compositionally biased region" description="Basic and acidic residues" evidence="1">
    <location>
        <begin position="9"/>
        <end position="23"/>
    </location>
</feature>
<dbReference type="Proteomes" id="UP000887013">
    <property type="component" value="Unassembled WGS sequence"/>
</dbReference>
<sequence>MATRHQHRDRNTHSRKEALKTEKNGFKKLEVRTACQGIMGETCLMADTRAFANDPEQTDMLVTYIEQPMKKKSPSFTHIPLANPTFSYEAEAHSHLSRDTPGHLSRGSSGKMSTPLSGTFAEIDDQAKAADREIRFTGKAPF</sequence>
<accession>A0A8X6N6U8</accession>
<dbReference type="AlphaFoldDB" id="A0A8X6N6U8"/>
<name>A0A8X6N6U8_NEPPI</name>
<keyword evidence="3" id="KW-1185">Reference proteome</keyword>
<evidence type="ECO:0000313" key="2">
    <source>
        <dbReference type="EMBL" id="GFS96702.1"/>
    </source>
</evidence>
<reference evidence="2" key="1">
    <citation type="submission" date="2020-08" db="EMBL/GenBank/DDBJ databases">
        <title>Multicomponent nature underlies the extraordinary mechanical properties of spider dragline silk.</title>
        <authorList>
            <person name="Kono N."/>
            <person name="Nakamura H."/>
            <person name="Mori M."/>
            <person name="Yoshida Y."/>
            <person name="Ohtoshi R."/>
            <person name="Malay A.D."/>
            <person name="Moran D.A.P."/>
            <person name="Tomita M."/>
            <person name="Numata K."/>
            <person name="Arakawa K."/>
        </authorList>
    </citation>
    <scope>NUCLEOTIDE SEQUENCE</scope>
</reference>
<evidence type="ECO:0000256" key="1">
    <source>
        <dbReference type="SAM" id="MobiDB-lite"/>
    </source>
</evidence>
<evidence type="ECO:0000313" key="3">
    <source>
        <dbReference type="Proteomes" id="UP000887013"/>
    </source>
</evidence>
<dbReference type="EMBL" id="BMAW01100788">
    <property type="protein sequence ID" value="GFS96702.1"/>
    <property type="molecule type" value="Genomic_DNA"/>
</dbReference>
<comment type="caution">
    <text evidence="2">The sequence shown here is derived from an EMBL/GenBank/DDBJ whole genome shotgun (WGS) entry which is preliminary data.</text>
</comment>
<organism evidence="2 3">
    <name type="scientific">Nephila pilipes</name>
    <name type="common">Giant wood spider</name>
    <name type="synonym">Nephila maculata</name>
    <dbReference type="NCBI Taxonomy" id="299642"/>
    <lineage>
        <taxon>Eukaryota</taxon>
        <taxon>Metazoa</taxon>
        <taxon>Ecdysozoa</taxon>
        <taxon>Arthropoda</taxon>
        <taxon>Chelicerata</taxon>
        <taxon>Arachnida</taxon>
        <taxon>Araneae</taxon>
        <taxon>Araneomorphae</taxon>
        <taxon>Entelegynae</taxon>
        <taxon>Araneoidea</taxon>
        <taxon>Nephilidae</taxon>
        <taxon>Nephila</taxon>
    </lineage>
</organism>
<feature type="compositionally biased region" description="Basic and acidic residues" evidence="1">
    <location>
        <begin position="90"/>
        <end position="101"/>
    </location>
</feature>
<gene>
    <name evidence="2" type="ORF">NPIL_412291</name>
</gene>
<proteinExistence type="predicted"/>
<protein>
    <submittedName>
        <fullName evidence="2">Uncharacterized protein</fullName>
    </submittedName>
</protein>
<feature type="region of interest" description="Disordered" evidence="1">
    <location>
        <begin position="1"/>
        <end position="23"/>
    </location>
</feature>
<feature type="region of interest" description="Disordered" evidence="1">
    <location>
        <begin position="90"/>
        <end position="114"/>
    </location>
</feature>